<protein>
    <recommendedName>
        <fullName evidence="5">Alpha-MPP</fullName>
    </recommendedName>
</protein>
<dbReference type="STRING" id="3469.A0A4Y7LBZ3"/>
<keyword evidence="4" id="KW-1185">Reference proteome</keyword>
<dbReference type="Gene3D" id="3.30.830.10">
    <property type="entry name" value="Metalloenzyme, LuxS/M16 peptidase-like"/>
    <property type="match status" value="1"/>
</dbReference>
<dbReference type="InterPro" id="IPR011765">
    <property type="entry name" value="Pept_M16_N"/>
</dbReference>
<reference evidence="3 4" key="1">
    <citation type="journal article" date="2018" name="Science">
        <title>The opium poppy genome and morphinan production.</title>
        <authorList>
            <person name="Guo L."/>
            <person name="Winzer T."/>
            <person name="Yang X."/>
            <person name="Li Y."/>
            <person name="Ning Z."/>
            <person name="He Z."/>
            <person name="Teodor R."/>
            <person name="Lu Y."/>
            <person name="Bowser T.A."/>
            <person name="Graham I.A."/>
            <person name="Ye K."/>
        </authorList>
    </citation>
    <scope>NUCLEOTIDE SEQUENCE [LARGE SCALE GENOMIC DNA]</scope>
    <source>
        <strain evidence="4">cv. HN1</strain>
        <tissue evidence="3">Leaves</tissue>
    </source>
</reference>
<dbReference type="Gramene" id="RZC81725">
    <property type="protein sequence ID" value="RZC81725"/>
    <property type="gene ID" value="C5167_044294"/>
</dbReference>
<evidence type="ECO:0000259" key="1">
    <source>
        <dbReference type="Pfam" id="PF00675"/>
    </source>
</evidence>
<accession>A0A4Y7LBZ3</accession>
<organism evidence="3 4">
    <name type="scientific">Papaver somniferum</name>
    <name type="common">Opium poppy</name>
    <dbReference type="NCBI Taxonomy" id="3469"/>
    <lineage>
        <taxon>Eukaryota</taxon>
        <taxon>Viridiplantae</taxon>
        <taxon>Streptophyta</taxon>
        <taxon>Embryophyta</taxon>
        <taxon>Tracheophyta</taxon>
        <taxon>Spermatophyta</taxon>
        <taxon>Magnoliopsida</taxon>
        <taxon>Ranunculales</taxon>
        <taxon>Papaveraceae</taxon>
        <taxon>Papaveroideae</taxon>
        <taxon>Papaver</taxon>
    </lineage>
</organism>
<dbReference type="PANTHER" id="PTHR11851">
    <property type="entry name" value="METALLOPROTEASE"/>
    <property type="match status" value="1"/>
</dbReference>
<dbReference type="OMA" id="YCPEESI"/>
<evidence type="ECO:0008006" key="5">
    <source>
        <dbReference type="Google" id="ProtNLM"/>
    </source>
</evidence>
<gene>
    <name evidence="3" type="ORF">C5167_044294</name>
</gene>
<sequence>MISITKFAAYSSGTLFNCLAGENSKTLPPLNIPLPGIINSTPLPDFVRPSKTKMTTLPNGVRIASQASSDPVASIGLFVDCGSIYETPSTRGCTHLLESMAFKSTANRNHMRVVREVEAIGGNVTSSASRDQMAYTCDALKIYAPHMVELLVDSVINPVCLDLEIEEQLHKVKEEIQELKKNPQRLIMEELHSAGYTGALANPLLAPEDAIERLNGDILEKFITEYYTAPRIVLSAYGLEHEELLTIAEPLLSDLQSNGARICI</sequence>
<feature type="domain" description="Peptidase M16 C-terminal" evidence="2">
    <location>
        <begin position="215"/>
        <end position="258"/>
    </location>
</feature>
<name>A0A4Y7LBZ3_PAPSO</name>
<dbReference type="EMBL" id="CM010724">
    <property type="protein sequence ID" value="RZC81725.1"/>
    <property type="molecule type" value="Genomic_DNA"/>
</dbReference>
<evidence type="ECO:0000313" key="3">
    <source>
        <dbReference type="EMBL" id="RZC81725.1"/>
    </source>
</evidence>
<dbReference type="AlphaFoldDB" id="A0A4Y7LBZ3"/>
<dbReference type="InterPro" id="IPR011249">
    <property type="entry name" value="Metalloenz_LuxS/M16"/>
</dbReference>
<dbReference type="PANTHER" id="PTHR11851:SF190">
    <property type="entry name" value="MITOCHONDRIAL-PROCESSING PEPTIDASE SUBUNIT ALPHA"/>
    <property type="match status" value="1"/>
</dbReference>
<evidence type="ECO:0000313" key="4">
    <source>
        <dbReference type="Proteomes" id="UP000316621"/>
    </source>
</evidence>
<dbReference type="GO" id="GO:0046872">
    <property type="term" value="F:metal ion binding"/>
    <property type="evidence" value="ECO:0007669"/>
    <property type="project" value="InterPro"/>
</dbReference>
<dbReference type="Pfam" id="PF05193">
    <property type="entry name" value="Peptidase_M16_C"/>
    <property type="match status" value="1"/>
</dbReference>
<dbReference type="Proteomes" id="UP000316621">
    <property type="component" value="Chromosome 10"/>
</dbReference>
<evidence type="ECO:0000259" key="2">
    <source>
        <dbReference type="Pfam" id="PF05193"/>
    </source>
</evidence>
<dbReference type="GO" id="GO:0005739">
    <property type="term" value="C:mitochondrion"/>
    <property type="evidence" value="ECO:0007669"/>
    <property type="project" value="TreeGrafter"/>
</dbReference>
<feature type="domain" description="Peptidase M16 N-terminal" evidence="1">
    <location>
        <begin position="62"/>
        <end position="208"/>
    </location>
</feature>
<dbReference type="SUPFAM" id="SSF63411">
    <property type="entry name" value="LuxS/MPP-like metallohydrolase"/>
    <property type="match status" value="1"/>
</dbReference>
<proteinExistence type="predicted"/>
<dbReference type="Pfam" id="PF00675">
    <property type="entry name" value="Peptidase_M16"/>
    <property type="match status" value="1"/>
</dbReference>
<dbReference type="InterPro" id="IPR050361">
    <property type="entry name" value="MPP/UQCRC_Complex"/>
</dbReference>
<dbReference type="FunFam" id="3.30.830.10:FF:000008">
    <property type="entry name" value="Mitochondrial-processing peptidase subunit beta"/>
    <property type="match status" value="1"/>
</dbReference>
<dbReference type="InterPro" id="IPR007863">
    <property type="entry name" value="Peptidase_M16_C"/>
</dbReference>